<name>A0A1I3VJN0_9HYPH</name>
<dbReference type="InterPro" id="IPR000524">
    <property type="entry name" value="Tscrpt_reg_HTH_GntR"/>
</dbReference>
<dbReference type="SUPFAM" id="SSF46785">
    <property type="entry name" value="Winged helix' DNA-binding domain"/>
    <property type="match status" value="1"/>
</dbReference>
<dbReference type="PANTHER" id="PTHR43537">
    <property type="entry name" value="TRANSCRIPTIONAL REGULATOR, GNTR FAMILY"/>
    <property type="match status" value="1"/>
</dbReference>
<feature type="domain" description="HTH gntR-type" evidence="4">
    <location>
        <begin position="24"/>
        <end position="91"/>
    </location>
</feature>
<reference evidence="5 6" key="1">
    <citation type="submission" date="2016-10" db="EMBL/GenBank/DDBJ databases">
        <authorList>
            <person name="Varghese N."/>
            <person name="Submissions S."/>
        </authorList>
    </citation>
    <scope>NUCLEOTIDE SEQUENCE [LARGE SCALE GENOMIC DNA]</scope>
    <source>
        <strain evidence="5 6">DSM 16392</strain>
    </source>
</reference>
<accession>A0A1I3VJN0</accession>
<dbReference type="InterPro" id="IPR036390">
    <property type="entry name" value="WH_DNA-bd_sf"/>
</dbReference>
<keyword evidence="3" id="KW-0804">Transcription</keyword>
<dbReference type="InterPro" id="IPR036388">
    <property type="entry name" value="WH-like_DNA-bd_sf"/>
</dbReference>
<organism evidence="5 6">
    <name type="scientific">Pseudovibrio ascidiaceicola</name>
    <dbReference type="NCBI Taxonomy" id="285279"/>
    <lineage>
        <taxon>Bacteria</taxon>
        <taxon>Pseudomonadati</taxon>
        <taxon>Pseudomonadota</taxon>
        <taxon>Alphaproteobacteria</taxon>
        <taxon>Hyphomicrobiales</taxon>
        <taxon>Stappiaceae</taxon>
        <taxon>Pseudovibrio</taxon>
    </lineage>
</organism>
<keyword evidence="6" id="KW-1185">Reference proteome</keyword>
<dbReference type="PROSITE" id="PS50949">
    <property type="entry name" value="HTH_GNTR"/>
    <property type="match status" value="1"/>
</dbReference>
<evidence type="ECO:0000256" key="3">
    <source>
        <dbReference type="ARBA" id="ARBA00023163"/>
    </source>
</evidence>
<dbReference type="InterPro" id="IPR011711">
    <property type="entry name" value="GntR_C"/>
</dbReference>
<evidence type="ECO:0000313" key="5">
    <source>
        <dbReference type="EMBL" id="SFJ95193.1"/>
    </source>
</evidence>
<sequence length="238" mass="26613">MLHSISDRSLVSRFGISPWSSTSNRKSDAVYLYLEEQIIVGALKPGEAIAEQTVADACDCAQGTVREALLKLQQSGLVVRHDYKGTRVAGISRAEAVEIVKIRMQLEEQAGRMIASNISGETRDRLFEILDAMCQAADDNEVFLCSAYDRLFHATLFRQANLRGLEPILERCALHMHRVTLSHRDIPLNGEDIHEKHIAIIETHCNGTPEEAANAARGHVSFLFDRWMSEHTFLSLSI</sequence>
<dbReference type="SMART" id="SM00895">
    <property type="entry name" value="FCD"/>
    <property type="match status" value="1"/>
</dbReference>
<keyword evidence="2 5" id="KW-0238">DNA-binding</keyword>
<dbReference type="SMART" id="SM00345">
    <property type="entry name" value="HTH_GNTR"/>
    <property type="match status" value="1"/>
</dbReference>
<gene>
    <name evidence="5" type="ORF">SAMN04488518_101419</name>
</gene>
<evidence type="ECO:0000256" key="2">
    <source>
        <dbReference type="ARBA" id="ARBA00023125"/>
    </source>
</evidence>
<protein>
    <submittedName>
        <fullName evidence="5">DNA-binding transcriptional regulator, GntR family</fullName>
    </submittedName>
</protein>
<proteinExistence type="predicted"/>
<evidence type="ECO:0000259" key="4">
    <source>
        <dbReference type="PROSITE" id="PS50949"/>
    </source>
</evidence>
<dbReference type="Pfam" id="PF00392">
    <property type="entry name" value="GntR"/>
    <property type="match status" value="1"/>
</dbReference>
<dbReference type="GO" id="GO:0003677">
    <property type="term" value="F:DNA binding"/>
    <property type="evidence" value="ECO:0007669"/>
    <property type="project" value="UniProtKB-KW"/>
</dbReference>
<dbReference type="Gene3D" id="1.20.120.530">
    <property type="entry name" value="GntR ligand-binding domain-like"/>
    <property type="match status" value="1"/>
</dbReference>
<comment type="caution">
    <text evidence="5">The sequence shown here is derived from an EMBL/GenBank/DDBJ whole genome shotgun (WGS) entry which is preliminary data.</text>
</comment>
<dbReference type="PANTHER" id="PTHR43537:SF24">
    <property type="entry name" value="GLUCONATE OPERON TRANSCRIPTIONAL REPRESSOR"/>
    <property type="match status" value="1"/>
</dbReference>
<dbReference type="SUPFAM" id="SSF48008">
    <property type="entry name" value="GntR ligand-binding domain-like"/>
    <property type="match status" value="1"/>
</dbReference>
<dbReference type="Pfam" id="PF07729">
    <property type="entry name" value="FCD"/>
    <property type="match status" value="1"/>
</dbReference>
<evidence type="ECO:0000313" key="6">
    <source>
        <dbReference type="Proteomes" id="UP000199598"/>
    </source>
</evidence>
<evidence type="ECO:0000256" key="1">
    <source>
        <dbReference type="ARBA" id="ARBA00023015"/>
    </source>
</evidence>
<dbReference type="RefSeq" id="WP_093516364.1">
    <property type="nucleotide sequence ID" value="NZ_FOSK01000001.1"/>
</dbReference>
<dbReference type="EMBL" id="FOSK01000001">
    <property type="protein sequence ID" value="SFJ95193.1"/>
    <property type="molecule type" value="Genomic_DNA"/>
</dbReference>
<dbReference type="InterPro" id="IPR008920">
    <property type="entry name" value="TF_FadR/GntR_C"/>
</dbReference>
<dbReference type="Proteomes" id="UP000199598">
    <property type="component" value="Unassembled WGS sequence"/>
</dbReference>
<keyword evidence="1" id="KW-0805">Transcription regulation</keyword>
<dbReference type="Gene3D" id="1.10.10.10">
    <property type="entry name" value="Winged helix-like DNA-binding domain superfamily/Winged helix DNA-binding domain"/>
    <property type="match status" value="1"/>
</dbReference>